<feature type="region of interest" description="Disordered" evidence="3">
    <location>
        <begin position="1"/>
        <end position="24"/>
    </location>
</feature>
<dbReference type="InterPro" id="IPR008978">
    <property type="entry name" value="HSP20-like_chaperone"/>
</dbReference>
<evidence type="ECO:0000259" key="4">
    <source>
        <dbReference type="PROSITE" id="PS01031"/>
    </source>
</evidence>
<protein>
    <recommendedName>
        <fullName evidence="4">SHSP domain-containing protein</fullName>
    </recommendedName>
</protein>
<comment type="similarity">
    <text evidence="1 2">Belongs to the small heat shock protein (HSP20) family.</text>
</comment>
<comment type="caution">
    <text evidence="5">The sequence shown here is derived from an EMBL/GenBank/DDBJ whole genome shotgun (WGS) entry which is preliminary data.</text>
</comment>
<dbReference type="CDD" id="cd06464">
    <property type="entry name" value="ACD_sHsps-like"/>
    <property type="match status" value="1"/>
</dbReference>
<keyword evidence="6" id="KW-1185">Reference proteome</keyword>
<dbReference type="STRING" id="1795632.TH606_01495"/>
<sequence>MNEKETKELATREEQAPAVRRERPMIPPVDIYETEDGLILVADMPGVTKDSVEVKIEENILQMKGEIVDLPGEDVQPLYAELRGNEYFRAFTIGPEFDLDKVEASMDAGVLRIFLPKVETQKPKKIEIKVA</sequence>
<proteinExistence type="inferred from homology"/>
<reference evidence="5 6" key="1">
    <citation type="submission" date="2016-02" db="EMBL/GenBank/DDBJ databases">
        <title>Draft genome sequence of Thermodesulfatator sp. S606.</title>
        <authorList>
            <person name="Lai Q."/>
            <person name="Cao J."/>
            <person name="Dupont S."/>
            <person name="Shao Z."/>
            <person name="Jebbar M."/>
            <person name="Alain K."/>
        </authorList>
    </citation>
    <scope>NUCLEOTIDE SEQUENCE [LARGE SCALE GENOMIC DNA]</scope>
    <source>
        <strain evidence="5 6">S606</strain>
    </source>
</reference>
<dbReference type="Gene3D" id="2.60.40.790">
    <property type="match status" value="1"/>
</dbReference>
<feature type="domain" description="SHSP" evidence="4">
    <location>
        <begin position="20"/>
        <end position="131"/>
    </location>
</feature>
<dbReference type="OrthoDB" id="9788892at2"/>
<dbReference type="SUPFAM" id="SSF49764">
    <property type="entry name" value="HSP20-like chaperones"/>
    <property type="match status" value="1"/>
</dbReference>
<accession>A0A177EAT2</accession>
<dbReference type="PROSITE" id="PS01031">
    <property type="entry name" value="SHSP"/>
    <property type="match status" value="1"/>
</dbReference>
<dbReference type="PANTHER" id="PTHR11527">
    <property type="entry name" value="HEAT-SHOCK PROTEIN 20 FAMILY MEMBER"/>
    <property type="match status" value="1"/>
</dbReference>
<dbReference type="AlphaFoldDB" id="A0A177EAT2"/>
<dbReference type="InterPro" id="IPR031107">
    <property type="entry name" value="Small_HSP"/>
</dbReference>
<evidence type="ECO:0000313" key="6">
    <source>
        <dbReference type="Proteomes" id="UP000076964"/>
    </source>
</evidence>
<organism evidence="5 6">
    <name type="scientific">Thermodesulfatator autotrophicus</name>
    <dbReference type="NCBI Taxonomy" id="1795632"/>
    <lineage>
        <taxon>Bacteria</taxon>
        <taxon>Pseudomonadati</taxon>
        <taxon>Thermodesulfobacteriota</taxon>
        <taxon>Thermodesulfobacteria</taxon>
        <taxon>Thermodesulfobacteriales</taxon>
        <taxon>Thermodesulfatatoraceae</taxon>
        <taxon>Thermodesulfatator</taxon>
    </lineage>
</organism>
<dbReference type="Pfam" id="PF00011">
    <property type="entry name" value="HSP20"/>
    <property type="match status" value="1"/>
</dbReference>
<evidence type="ECO:0000256" key="3">
    <source>
        <dbReference type="SAM" id="MobiDB-lite"/>
    </source>
</evidence>
<name>A0A177EAT2_9BACT</name>
<evidence type="ECO:0000313" key="5">
    <source>
        <dbReference type="EMBL" id="OAG28530.1"/>
    </source>
</evidence>
<dbReference type="RefSeq" id="WP_068540903.1">
    <property type="nucleotide sequence ID" value="NZ_LSFI01000004.1"/>
</dbReference>
<evidence type="ECO:0000256" key="2">
    <source>
        <dbReference type="RuleBase" id="RU003616"/>
    </source>
</evidence>
<dbReference type="Proteomes" id="UP000076964">
    <property type="component" value="Unassembled WGS sequence"/>
</dbReference>
<dbReference type="InterPro" id="IPR002068">
    <property type="entry name" value="A-crystallin/Hsp20_dom"/>
</dbReference>
<evidence type="ECO:0000256" key="1">
    <source>
        <dbReference type="PROSITE-ProRule" id="PRU00285"/>
    </source>
</evidence>
<dbReference type="EMBL" id="LSFI01000004">
    <property type="protein sequence ID" value="OAG28530.1"/>
    <property type="molecule type" value="Genomic_DNA"/>
</dbReference>
<gene>
    <name evidence="5" type="ORF">TH606_01495</name>
</gene>